<evidence type="ECO:0000259" key="1">
    <source>
        <dbReference type="Pfam" id="PF24696"/>
    </source>
</evidence>
<keyword evidence="3" id="KW-1185">Reference proteome</keyword>
<proteinExistence type="predicted"/>
<gene>
    <name evidence="2" type="ORF">C2R22_03335</name>
</gene>
<dbReference type="KEGG" id="srub:C2R22_03335"/>
<dbReference type="InterPro" id="IPR049831">
    <property type="entry name" value="UGSC_seleno"/>
</dbReference>
<organism evidence="2 3">
    <name type="scientific">Salinigranum rubrum</name>
    <dbReference type="NCBI Taxonomy" id="755307"/>
    <lineage>
        <taxon>Archaea</taxon>
        <taxon>Methanobacteriati</taxon>
        <taxon>Methanobacteriota</taxon>
        <taxon>Stenosarchaea group</taxon>
        <taxon>Halobacteria</taxon>
        <taxon>Halobacteriales</taxon>
        <taxon>Haloferacaceae</taxon>
        <taxon>Salinigranum</taxon>
    </lineage>
</organism>
<name>A0A2I8VID0_9EURY</name>
<dbReference type="RefSeq" id="WP_103424496.1">
    <property type="nucleotide sequence ID" value="NZ_CP026309.1"/>
</dbReference>
<dbReference type="OrthoDB" id="70241at2157"/>
<accession>A0A2I8VID0</accession>
<dbReference type="EMBL" id="CP026309">
    <property type="protein sequence ID" value="AUV80809.1"/>
    <property type="molecule type" value="Genomic_DNA"/>
</dbReference>
<reference evidence="2 3" key="1">
    <citation type="submission" date="2018-01" db="EMBL/GenBank/DDBJ databases">
        <title>Complete genome sequence of Salinigranum rubrum GX10T, an extremely halophilic archaeon isolated from a marine solar saltern.</title>
        <authorList>
            <person name="Han S."/>
        </authorList>
    </citation>
    <scope>NUCLEOTIDE SEQUENCE [LARGE SCALE GENOMIC DNA]</scope>
    <source>
        <strain evidence="2 3">GX10</strain>
    </source>
</reference>
<protein>
    <recommendedName>
        <fullName evidence="1">UGSC-like domain-containing protein</fullName>
    </recommendedName>
</protein>
<dbReference type="NCBIfam" id="NF041046">
    <property type="entry name" value="UGSC_fam"/>
    <property type="match status" value="1"/>
</dbReference>
<feature type="domain" description="UGSC-like" evidence="1">
    <location>
        <begin position="13"/>
        <end position="180"/>
    </location>
</feature>
<dbReference type="Pfam" id="PF24696">
    <property type="entry name" value="UGSC"/>
    <property type="match status" value="1"/>
</dbReference>
<evidence type="ECO:0000313" key="3">
    <source>
        <dbReference type="Proteomes" id="UP000236584"/>
    </source>
</evidence>
<evidence type="ECO:0000313" key="2">
    <source>
        <dbReference type="EMBL" id="AUV80809.1"/>
    </source>
</evidence>
<dbReference type="Proteomes" id="UP000236584">
    <property type="component" value="Chromosome"/>
</dbReference>
<dbReference type="AlphaFoldDB" id="A0A2I8VID0"/>
<sequence>MGVNETASSETVVLDPRGRVNVTRDRIADRLDTLEGTTVGLLDNSKANADVLLDEIGRLLVAEYGVATTVSRRKDKSPIPADSLATQLHDRCDAVVNAYGDCGSCTSWCVYDSVDLERRGTPTATVNSDEFVTLGQAEARALGLPGLPLVTVPHPMGGVPEKEVRERARAVVSEVVAVLTRDHETLEAEYENRYLDADEEVDASGLRCPI</sequence>
<dbReference type="InterPro" id="IPR057767">
    <property type="entry name" value="UGSC-like_dom"/>
</dbReference>
<dbReference type="GeneID" id="35591090"/>